<evidence type="ECO:0000313" key="6">
    <source>
        <dbReference type="EMBL" id="KDA00029.1"/>
    </source>
</evidence>
<dbReference type="GO" id="GO:0015035">
    <property type="term" value="F:protein-disulfide reductase activity"/>
    <property type="evidence" value="ECO:0007669"/>
    <property type="project" value="TreeGrafter"/>
</dbReference>
<dbReference type="STRING" id="1280954.HPO_03974"/>
<dbReference type="AlphaFoldDB" id="A0A062VC64"/>
<keyword evidence="3" id="KW-1015">Disulfide bond</keyword>
<proteinExistence type="predicted"/>
<keyword evidence="1" id="KW-0813">Transport</keyword>
<dbReference type="Pfam" id="PF21352">
    <property type="entry name" value="Zn_ribbon_Thio2"/>
    <property type="match status" value="1"/>
</dbReference>
<dbReference type="GO" id="GO:0045454">
    <property type="term" value="P:cell redox homeostasis"/>
    <property type="evidence" value="ECO:0007669"/>
    <property type="project" value="TreeGrafter"/>
</dbReference>
<dbReference type="CDD" id="cd02947">
    <property type="entry name" value="TRX_family"/>
    <property type="match status" value="1"/>
</dbReference>
<dbReference type="Gene3D" id="3.40.30.10">
    <property type="entry name" value="Glutaredoxin"/>
    <property type="match status" value="1"/>
</dbReference>
<dbReference type="RefSeq" id="WP_035594713.1">
    <property type="nucleotide sequence ID" value="NZ_ARYM01000003.1"/>
</dbReference>
<name>A0A062VC64_9PROT</name>
<protein>
    <submittedName>
        <fullName evidence="6">Putative thioredoxin</fullName>
    </submittedName>
</protein>
<dbReference type="Pfam" id="PF00085">
    <property type="entry name" value="Thioredoxin"/>
    <property type="match status" value="1"/>
</dbReference>
<dbReference type="Gene3D" id="2.30.30.380">
    <property type="entry name" value="Zn-finger domain of Sec23/24"/>
    <property type="match status" value="1"/>
</dbReference>
<dbReference type="eggNOG" id="COG0526">
    <property type="taxonomic scope" value="Bacteria"/>
</dbReference>
<evidence type="ECO:0000259" key="5">
    <source>
        <dbReference type="PROSITE" id="PS51352"/>
    </source>
</evidence>
<evidence type="ECO:0000256" key="2">
    <source>
        <dbReference type="ARBA" id="ARBA00022982"/>
    </source>
</evidence>
<organism evidence="6 7">
    <name type="scientific">Hyphomonas polymorpha PS728</name>
    <dbReference type="NCBI Taxonomy" id="1280954"/>
    <lineage>
        <taxon>Bacteria</taxon>
        <taxon>Pseudomonadati</taxon>
        <taxon>Pseudomonadota</taxon>
        <taxon>Alphaproteobacteria</taxon>
        <taxon>Hyphomonadales</taxon>
        <taxon>Hyphomonadaceae</taxon>
        <taxon>Hyphomonas</taxon>
    </lineage>
</organism>
<dbReference type="GO" id="GO:0005829">
    <property type="term" value="C:cytosol"/>
    <property type="evidence" value="ECO:0007669"/>
    <property type="project" value="TreeGrafter"/>
</dbReference>
<sequence length="151" mass="16330">MAEDRMIVCLACSAVNRVPEGKSLTAAKCGRCSEALATPQPADITNDQMRLLEKKDTGAFVVDLWAPWCGPCRMMAPHYAAAAEHLQSDVRFYKINTDQHPDAAIRLNIRGVPTLVAWKGGREVSKQAGAPGGAALERWVRSLFGLAPSPN</sequence>
<dbReference type="InterPro" id="IPR049299">
    <property type="entry name" value="Thio2_N"/>
</dbReference>
<dbReference type="EMBL" id="ARYM01000003">
    <property type="protein sequence ID" value="KDA00029.1"/>
    <property type="molecule type" value="Genomic_DNA"/>
</dbReference>
<evidence type="ECO:0000256" key="4">
    <source>
        <dbReference type="ARBA" id="ARBA00023284"/>
    </source>
</evidence>
<keyword evidence="4" id="KW-0676">Redox-active center</keyword>
<dbReference type="PATRIC" id="fig|1280954.3.peg.807"/>
<evidence type="ECO:0000313" key="7">
    <source>
        <dbReference type="Proteomes" id="UP000027100"/>
    </source>
</evidence>
<dbReference type="PRINTS" id="PR00421">
    <property type="entry name" value="THIOREDOXIN"/>
</dbReference>
<dbReference type="Proteomes" id="UP000027100">
    <property type="component" value="Unassembled WGS sequence"/>
</dbReference>
<dbReference type="InterPro" id="IPR036249">
    <property type="entry name" value="Thioredoxin-like_sf"/>
</dbReference>
<comment type="caution">
    <text evidence="6">The sequence shown here is derived from an EMBL/GenBank/DDBJ whole genome shotgun (WGS) entry which is preliminary data.</text>
</comment>
<dbReference type="InterPro" id="IPR017937">
    <property type="entry name" value="Thioredoxin_CS"/>
</dbReference>
<dbReference type="PANTHER" id="PTHR45663">
    <property type="entry name" value="GEO12009P1"/>
    <property type="match status" value="1"/>
</dbReference>
<keyword evidence="2" id="KW-0249">Electron transport</keyword>
<reference evidence="6 7" key="1">
    <citation type="journal article" date="2014" name="Antonie Van Leeuwenhoek">
        <title>Hyphomonas beringensis sp. nov. and Hyphomonas chukchiensis sp. nov., isolated from surface seawater of the Bering Sea and Chukchi Sea.</title>
        <authorList>
            <person name="Li C."/>
            <person name="Lai Q."/>
            <person name="Li G."/>
            <person name="Dong C."/>
            <person name="Wang J."/>
            <person name="Liao Y."/>
            <person name="Shao Z."/>
        </authorList>
    </citation>
    <scope>NUCLEOTIDE SEQUENCE [LARGE SCALE GENOMIC DNA]</scope>
    <source>
        <strain evidence="6 7">PS728</strain>
    </source>
</reference>
<evidence type="ECO:0000256" key="1">
    <source>
        <dbReference type="ARBA" id="ARBA00022448"/>
    </source>
</evidence>
<feature type="domain" description="Thioredoxin" evidence="5">
    <location>
        <begin position="27"/>
        <end position="145"/>
    </location>
</feature>
<dbReference type="PROSITE" id="PS51352">
    <property type="entry name" value="THIOREDOXIN_2"/>
    <property type="match status" value="1"/>
</dbReference>
<evidence type="ECO:0000256" key="3">
    <source>
        <dbReference type="ARBA" id="ARBA00023157"/>
    </source>
</evidence>
<dbReference type="PROSITE" id="PS00194">
    <property type="entry name" value="THIOREDOXIN_1"/>
    <property type="match status" value="1"/>
</dbReference>
<accession>A0A062VC64</accession>
<dbReference type="OrthoDB" id="9790390at2"/>
<dbReference type="InterPro" id="IPR013766">
    <property type="entry name" value="Thioredoxin_domain"/>
</dbReference>
<dbReference type="SUPFAM" id="SSF52833">
    <property type="entry name" value="Thioredoxin-like"/>
    <property type="match status" value="1"/>
</dbReference>
<dbReference type="PANTHER" id="PTHR45663:SF11">
    <property type="entry name" value="GEO12009P1"/>
    <property type="match status" value="1"/>
</dbReference>
<keyword evidence="7" id="KW-1185">Reference proteome</keyword>
<gene>
    <name evidence="6" type="ORF">HPO_03974</name>
</gene>